<dbReference type="AlphaFoldDB" id="A0A1G2PDT9"/>
<proteinExistence type="predicted"/>
<feature type="transmembrane region" description="Helical" evidence="1">
    <location>
        <begin position="48"/>
        <end position="69"/>
    </location>
</feature>
<gene>
    <name evidence="2" type="ORF">A2541_00155</name>
</gene>
<reference evidence="2 3" key="1">
    <citation type="journal article" date="2016" name="Nat. Commun.">
        <title>Thousands of microbial genomes shed light on interconnected biogeochemical processes in an aquifer system.</title>
        <authorList>
            <person name="Anantharaman K."/>
            <person name="Brown C.T."/>
            <person name="Hug L.A."/>
            <person name="Sharon I."/>
            <person name="Castelle C.J."/>
            <person name="Probst A.J."/>
            <person name="Thomas B.C."/>
            <person name="Singh A."/>
            <person name="Wilkins M.J."/>
            <person name="Karaoz U."/>
            <person name="Brodie E.L."/>
            <person name="Williams K.H."/>
            <person name="Hubbard S.S."/>
            <person name="Banfield J.F."/>
        </authorList>
    </citation>
    <scope>NUCLEOTIDE SEQUENCE [LARGE SCALE GENOMIC DNA]</scope>
</reference>
<dbReference type="STRING" id="1802338.A2541_00155"/>
<sequence length="429" mass="48524">MARKIINDIVISKKSIRQIPLSPEKKKKGDRELRKAYSWQRKSLNPKLAIWIIAVICLLALFFGLSLVFSSATVIITPRTEKISFNNETYITKLDSSAQTDLSFEVLNVKQTEGQVVEATEEKEVSQKASGKIVIYNNYSTVSQRLINKTRFEASNGKVYRINSSVIVPGLKKVNGQTLPGSIEAVVYADQAGEDYNLKLADLAGDFKIPGFKGDPRYQGFYARLKTDITGGLIGKQRIVSNDLRKVTEDLIKVKLKEQLLKELYAVKPENYLIFKDGYIINYSRLPDMVVDKNSVKINLEGNLSAVVFNSLKLSKYFAVKKIEGFDGLPTEFISTDSLIVLFKPEDLSSLGKNKTLEIKLTGEGIIKWQYDSEALKQDLVGKSEADFKNLMVKYKNSVSGIKVFFRPIWTRYFPDNINKIRIQEENLL</sequence>
<dbReference type="EMBL" id="MHSQ01000028">
    <property type="protein sequence ID" value="OHA46506.1"/>
    <property type="molecule type" value="Genomic_DNA"/>
</dbReference>
<comment type="caution">
    <text evidence="2">The sequence shown here is derived from an EMBL/GenBank/DDBJ whole genome shotgun (WGS) entry which is preliminary data.</text>
</comment>
<name>A0A1G2PDT9_9BACT</name>
<keyword evidence="1" id="KW-0812">Transmembrane</keyword>
<evidence type="ECO:0000313" key="3">
    <source>
        <dbReference type="Proteomes" id="UP000176965"/>
    </source>
</evidence>
<evidence type="ECO:0000256" key="1">
    <source>
        <dbReference type="SAM" id="Phobius"/>
    </source>
</evidence>
<keyword evidence="1" id="KW-0472">Membrane</keyword>
<evidence type="ECO:0000313" key="2">
    <source>
        <dbReference type="EMBL" id="OHA46506.1"/>
    </source>
</evidence>
<organism evidence="2 3">
    <name type="scientific">Candidatus Taylorbacteria bacterium RIFOXYD2_FULL_36_9</name>
    <dbReference type="NCBI Taxonomy" id="1802338"/>
    <lineage>
        <taxon>Bacteria</taxon>
        <taxon>Candidatus Tayloriibacteriota</taxon>
    </lineage>
</organism>
<keyword evidence="1" id="KW-1133">Transmembrane helix</keyword>
<protein>
    <recommendedName>
        <fullName evidence="4">Baseplate protein J-like domain-containing protein</fullName>
    </recommendedName>
</protein>
<accession>A0A1G2PDT9</accession>
<dbReference type="Proteomes" id="UP000176965">
    <property type="component" value="Unassembled WGS sequence"/>
</dbReference>
<evidence type="ECO:0008006" key="4">
    <source>
        <dbReference type="Google" id="ProtNLM"/>
    </source>
</evidence>